<dbReference type="GeneID" id="20228703"/>
<evidence type="ECO:0000256" key="9">
    <source>
        <dbReference type="ARBA" id="ARBA00023286"/>
    </source>
</evidence>
<dbReference type="InterPro" id="IPR001320">
    <property type="entry name" value="Iontro_rcpt_C"/>
</dbReference>
<evidence type="ECO:0000256" key="5">
    <source>
        <dbReference type="ARBA" id="ARBA00023065"/>
    </source>
</evidence>
<keyword evidence="6 11" id="KW-0472">Membrane</keyword>
<keyword evidence="12" id="KW-0732">Signal</keyword>
<keyword evidence="9" id="KW-1071">Ligand-gated ion channel</keyword>
<keyword evidence="5" id="KW-0406">Ion transport</keyword>
<dbReference type="Pfam" id="PF00060">
    <property type="entry name" value="Lig_chan"/>
    <property type="match status" value="1"/>
</dbReference>
<evidence type="ECO:0000256" key="10">
    <source>
        <dbReference type="ARBA" id="ARBA00023303"/>
    </source>
</evidence>
<keyword evidence="3 11" id="KW-0812">Transmembrane</keyword>
<evidence type="ECO:0000256" key="8">
    <source>
        <dbReference type="ARBA" id="ARBA00023180"/>
    </source>
</evidence>
<name>F0YJA7_AURAN</name>
<evidence type="ECO:0000259" key="13">
    <source>
        <dbReference type="Pfam" id="PF00060"/>
    </source>
</evidence>
<evidence type="ECO:0000256" key="7">
    <source>
        <dbReference type="ARBA" id="ARBA00023170"/>
    </source>
</evidence>
<dbReference type="EMBL" id="GL833147">
    <property type="protein sequence ID" value="EGB04818.1"/>
    <property type="molecule type" value="Genomic_DNA"/>
</dbReference>
<evidence type="ECO:0000256" key="2">
    <source>
        <dbReference type="ARBA" id="ARBA00022448"/>
    </source>
</evidence>
<protein>
    <submittedName>
        <fullName evidence="14">Expressed protein</fullName>
    </submittedName>
</protein>
<gene>
    <name evidence="14" type="ORF">AURANDRAFT_72432</name>
</gene>
<dbReference type="SUPFAM" id="SSF53850">
    <property type="entry name" value="Periplasmic binding protein-like II"/>
    <property type="match status" value="1"/>
</dbReference>
<feature type="chain" id="PRO_5003264728" evidence="12">
    <location>
        <begin position="17"/>
        <end position="411"/>
    </location>
</feature>
<feature type="transmembrane region" description="Helical" evidence="11">
    <location>
        <begin position="375"/>
        <end position="393"/>
    </location>
</feature>
<dbReference type="InParanoid" id="F0YJA7"/>
<dbReference type="Proteomes" id="UP000002729">
    <property type="component" value="Unassembled WGS sequence"/>
</dbReference>
<dbReference type="KEGG" id="aaf:AURANDRAFT_72432"/>
<keyword evidence="10" id="KW-0407">Ion channel</keyword>
<keyword evidence="8" id="KW-0325">Glycoprotein</keyword>
<dbReference type="OMA" id="LWHEETP"/>
<keyword evidence="2" id="KW-0813">Transport</keyword>
<evidence type="ECO:0000256" key="11">
    <source>
        <dbReference type="SAM" id="Phobius"/>
    </source>
</evidence>
<evidence type="ECO:0000313" key="14">
    <source>
        <dbReference type="EMBL" id="EGB04818.1"/>
    </source>
</evidence>
<dbReference type="AlphaFoldDB" id="F0YJA7"/>
<evidence type="ECO:0000256" key="12">
    <source>
        <dbReference type="SAM" id="SignalP"/>
    </source>
</evidence>
<organism evidence="15">
    <name type="scientific">Aureococcus anophagefferens</name>
    <name type="common">Harmful bloom alga</name>
    <dbReference type="NCBI Taxonomy" id="44056"/>
    <lineage>
        <taxon>Eukaryota</taxon>
        <taxon>Sar</taxon>
        <taxon>Stramenopiles</taxon>
        <taxon>Ochrophyta</taxon>
        <taxon>Pelagophyceae</taxon>
        <taxon>Pelagomonadales</taxon>
        <taxon>Pelagomonadaceae</taxon>
        <taxon>Aureococcus</taxon>
    </lineage>
</organism>
<keyword evidence="15" id="KW-1185">Reference proteome</keyword>
<dbReference type="GO" id="GO:0016020">
    <property type="term" value="C:membrane"/>
    <property type="evidence" value="ECO:0007669"/>
    <property type="project" value="UniProtKB-SubCell"/>
</dbReference>
<evidence type="ECO:0000256" key="1">
    <source>
        <dbReference type="ARBA" id="ARBA00004141"/>
    </source>
</evidence>
<dbReference type="OrthoDB" id="5984008at2759"/>
<keyword evidence="4 11" id="KW-1133">Transmembrane helix</keyword>
<dbReference type="GO" id="GO:0015276">
    <property type="term" value="F:ligand-gated monoatomic ion channel activity"/>
    <property type="evidence" value="ECO:0007669"/>
    <property type="project" value="InterPro"/>
</dbReference>
<evidence type="ECO:0000256" key="6">
    <source>
        <dbReference type="ARBA" id="ARBA00023136"/>
    </source>
</evidence>
<evidence type="ECO:0000313" key="15">
    <source>
        <dbReference type="Proteomes" id="UP000002729"/>
    </source>
</evidence>
<dbReference type="RefSeq" id="XP_009040554.1">
    <property type="nucleotide sequence ID" value="XM_009042306.1"/>
</dbReference>
<dbReference type="InterPro" id="IPR015683">
    <property type="entry name" value="Ionotropic_Glu_rcpt"/>
</dbReference>
<feature type="domain" description="Ionotropic glutamate receptor C-terminal" evidence="13">
    <location>
        <begin position="136"/>
        <end position="381"/>
    </location>
</feature>
<reference evidence="14 15" key="1">
    <citation type="journal article" date="2011" name="Proc. Natl. Acad. Sci. U.S.A.">
        <title>Niche of harmful alga Aureococcus anophagefferens revealed through ecogenomics.</title>
        <authorList>
            <person name="Gobler C.J."/>
            <person name="Berry D.L."/>
            <person name="Dyhrman S.T."/>
            <person name="Wilhelm S.W."/>
            <person name="Salamov A."/>
            <person name="Lobanov A.V."/>
            <person name="Zhang Y."/>
            <person name="Collier J.L."/>
            <person name="Wurch L.L."/>
            <person name="Kustka A.B."/>
            <person name="Dill B.D."/>
            <person name="Shah M."/>
            <person name="VerBerkmoes N.C."/>
            <person name="Kuo A."/>
            <person name="Terry A."/>
            <person name="Pangilinan J."/>
            <person name="Lindquist E.A."/>
            <person name="Lucas S."/>
            <person name="Paulsen I.T."/>
            <person name="Hattenrath-Lehmann T.K."/>
            <person name="Talmage S.C."/>
            <person name="Walker E.A."/>
            <person name="Koch F."/>
            <person name="Burson A.M."/>
            <person name="Marcoval M.A."/>
            <person name="Tang Y.Z."/>
            <person name="Lecleir G.R."/>
            <person name="Coyne K.J."/>
            <person name="Berg G.M."/>
            <person name="Bertrand E.M."/>
            <person name="Saito M.A."/>
            <person name="Gladyshev V.N."/>
            <person name="Grigoriev I.V."/>
        </authorList>
    </citation>
    <scope>NUCLEOTIDE SEQUENCE [LARGE SCALE GENOMIC DNA]</scope>
    <source>
        <strain evidence="15">CCMP 1984</strain>
    </source>
</reference>
<dbReference type="Gene3D" id="1.10.287.70">
    <property type="match status" value="1"/>
</dbReference>
<feature type="transmembrane region" description="Helical" evidence="11">
    <location>
        <begin position="195"/>
        <end position="216"/>
    </location>
</feature>
<feature type="transmembrane region" description="Helical" evidence="11">
    <location>
        <begin position="137"/>
        <end position="159"/>
    </location>
</feature>
<sequence>MFTKSIALILLPVVAASQLRLGTFTESIPPYQRWSEETRSISGGAPRMSDLIFDAMGFDVEIVDLGSFRDAQAKSIAALDRGEIDIAWAYGPQRLRWPAGFHLTEPILTVDRRAMVRKETRTSRPTFSIFQPFERNLWLAIVGAIVVAAGVFYVLDLLWHEETPSSHSFLYHAAALLLRGEEYVTFSPASRWFRVGFLFTALILTATYTANLAAFLTSRPRAIVGPRNFAELRESHACLAGGLDPRDWEGKLVKRATTDPARDYSYTESIAACERRLDAGEVDVVVLDWIFAGQQSLRRCDERLLLNLPLPGVRVEFVTASAELAANVSVAVDAAKYEAEYLRTMVDYFDVDRSCEVAAADVDELPKISLRDIHGLFYILAGFAVGAVANAYLHKRGCHQKSLDCVVHTLF</sequence>
<dbReference type="PANTHER" id="PTHR18966">
    <property type="entry name" value="IONOTROPIC GLUTAMATE RECEPTOR"/>
    <property type="match status" value="1"/>
</dbReference>
<proteinExistence type="predicted"/>
<evidence type="ECO:0000256" key="3">
    <source>
        <dbReference type="ARBA" id="ARBA00022692"/>
    </source>
</evidence>
<feature type="signal peptide" evidence="12">
    <location>
        <begin position="1"/>
        <end position="16"/>
    </location>
</feature>
<dbReference type="Gene3D" id="3.40.190.10">
    <property type="entry name" value="Periplasmic binding protein-like II"/>
    <property type="match status" value="1"/>
</dbReference>
<keyword evidence="7" id="KW-0675">Receptor</keyword>
<accession>F0YJA7</accession>
<comment type="subcellular location">
    <subcellularLocation>
        <location evidence="1">Membrane</location>
        <topology evidence="1">Multi-pass membrane protein</topology>
    </subcellularLocation>
</comment>
<evidence type="ECO:0000256" key="4">
    <source>
        <dbReference type="ARBA" id="ARBA00022989"/>
    </source>
</evidence>